<evidence type="ECO:0000313" key="1">
    <source>
        <dbReference type="EMBL" id="SDB47970.1"/>
    </source>
</evidence>
<dbReference type="SUPFAM" id="SSF109604">
    <property type="entry name" value="HD-domain/PDEase-like"/>
    <property type="match status" value="1"/>
</dbReference>
<dbReference type="RefSeq" id="WP_090878658.1">
    <property type="nucleotide sequence ID" value="NZ_FMXQ01000008.1"/>
</dbReference>
<dbReference type="EMBL" id="FMXQ01000008">
    <property type="protein sequence ID" value="SDB47970.1"/>
    <property type="molecule type" value="Genomic_DNA"/>
</dbReference>
<accession>A0A1G6DS94</accession>
<gene>
    <name evidence="1" type="ORF">SAMN02982931_03695</name>
</gene>
<reference evidence="1 2" key="1">
    <citation type="submission" date="2016-10" db="EMBL/GenBank/DDBJ databases">
        <authorList>
            <person name="de Groot N.N."/>
        </authorList>
    </citation>
    <scope>NUCLEOTIDE SEQUENCE [LARGE SCALE GENOMIC DNA]</scope>
    <source>
        <strain evidence="1 2">ATCC 35022</strain>
    </source>
</reference>
<proteinExistence type="predicted"/>
<dbReference type="Gene3D" id="1.10.3210.10">
    <property type="entry name" value="Hypothetical protein af1432"/>
    <property type="match status" value="1"/>
</dbReference>
<organism evidence="1 2">
    <name type="scientific">Bauldia litoralis</name>
    <dbReference type="NCBI Taxonomy" id="665467"/>
    <lineage>
        <taxon>Bacteria</taxon>
        <taxon>Pseudomonadati</taxon>
        <taxon>Pseudomonadota</taxon>
        <taxon>Alphaproteobacteria</taxon>
        <taxon>Hyphomicrobiales</taxon>
        <taxon>Kaistiaceae</taxon>
        <taxon>Bauldia</taxon>
    </lineage>
</organism>
<dbReference type="OrthoDB" id="188290at2"/>
<dbReference type="AlphaFoldDB" id="A0A1G6DS94"/>
<evidence type="ECO:0000313" key="2">
    <source>
        <dbReference type="Proteomes" id="UP000199071"/>
    </source>
</evidence>
<sequence length="293" mass="33445">MSDADEFIAPLDLPGVDFTSTADVRRLVRERYERLAKASDDGFIDDYIDAVEYLFNGSDPEYQAMDTAYHDITHTLQATLCLAELIHRRHEDDATPRISAADFRRALVASLFHDIGFLKKSDDREGSGAKYTHVHEQRSCDFARTFLKARGWTDNDIRFVENLISSTGPRVNVNEVGFRSETERVLGQAVCTADYIGQISDPRYPDRLEPLFNEFAESYRYQGLAPDQWLFPSYEALLRGTPSFWDVFVLRKLNEECAGIWRHLEHPVTGENSYKASVEHNLAIIRDRIAALG</sequence>
<dbReference type="Proteomes" id="UP000199071">
    <property type="component" value="Unassembled WGS sequence"/>
</dbReference>
<name>A0A1G6DS94_9HYPH</name>
<evidence type="ECO:0008006" key="3">
    <source>
        <dbReference type="Google" id="ProtNLM"/>
    </source>
</evidence>
<keyword evidence="2" id="KW-1185">Reference proteome</keyword>
<protein>
    <recommendedName>
        <fullName evidence="3">HD/PDEase domain-containing protein</fullName>
    </recommendedName>
</protein>